<keyword evidence="2" id="KW-1185">Reference proteome</keyword>
<name>A0AAX6M6P5_9PEZI</name>
<reference evidence="1 2" key="1">
    <citation type="journal article" date="2024" name="Front Chem Biol">
        <title>Unveiling the potential of Daldinia eschscholtzii MFLUCC 19-0629 through bioactivity and bioinformatics studies for enhanced sustainable agriculture production.</title>
        <authorList>
            <person name="Brooks S."/>
            <person name="Weaver J.A."/>
            <person name="Klomchit A."/>
            <person name="Alharthi S.A."/>
            <person name="Onlamun T."/>
            <person name="Nurani R."/>
            <person name="Vong T.K."/>
            <person name="Alberti F."/>
            <person name="Greco C."/>
        </authorList>
    </citation>
    <scope>NUCLEOTIDE SEQUENCE [LARGE SCALE GENOMIC DNA]</scope>
    <source>
        <strain evidence="1">MFLUCC 19-0629</strain>
    </source>
</reference>
<dbReference type="Proteomes" id="UP001369815">
    <property type="component" value="Unassembled WGS sequence"/>
</dbReference>
<organism evidence="1 2">
    <name type="scientific">Daldinia eschscholtzii</name>
    <dbReference type="NCBI Taxonomy" id="292717"/>
    <lineage>
        <taxon>Eukaryota</taxon>
        <taxon>Fungi</taxon>
        <taxon>Dikarya</taxon>
        <taxon>Ascomycota</taxon>
        <taxon>Pezizomycotina</taxon>
        <taxon>Sordariomycetes</taxon>
        <taxon>Xylariomycetidae</taxon>
        <taxon>Xylariales</taxon>
        <taxon>Hypoxylaceae</taxon>
        <taxon>Daldinia</taxon>
    </lineage>
</organism>
<evidence type="ECO:0000313" key="1">
    <source>
        <dbReference type="EMBL" id="KAK6948073.1"/>
    </source>
</evidence>
<gene>
    <name evidence="1" type="ORF">Daesc_009837</name>
</gene>
<dbReference type="EMBL" id="JBANMG010000010">
    <property type="protein sequence ID" value="KAK6948073.1"/>
    <property type="molecule type" value="Genomic_DNA"/>
</dbReference>
<protein>
    <submittedName>
        <fullName evidence="1">Uncharacterized protein</fullName>
    </submittedName>
</protein>
<comment type="caution">
    <text evidence="1">The sequence shown here is derived from an EMBL/GenBank/DDBJ whole genome shotgun (WGS) entry which is preliminary data.</text>
</comment>
<dbReference type="AlphaFoldDB" id="A0AAX6M6P5"/>
<accession>A0AAX6M6P5</accession>
<evidence type="ECO:0000313" key="2">
    <source>
        <dbReference type="Proteomes" id="UP001369815"/>
    </source>
</evidence>
<sequence length="543" mass="61734">MAESTIGPPILSPLDQSKQTLESNWLARARATPLLTSTLSNFIREHGGSDWFVSMDSAIKPIEPGQAQILVKVYIFLREFIPQGLAGKWAHICMKDVMDSLLPYATQRSISRHGVEKHAGSWLSNLEKWMSMGRSWREALKNAKNRGPKYEANSSILAHLGKAPVLRPPASMLALLALVYPDLKCHNMIGRLQIGWMMERREALNVQEGFWKGINAENVNAVFSIEISPLNAEVEFLMDYDQLFVNQFVNCRNDIRNIVCEHTVEHTYEESAYSNSDITFPDNFDIREHLNPIKTTSEAELKRWLVGLIVDSGDNTATLPLVCHEYAACKKANDILTQRVRKMNERAVNILKNVSKRQADYVYSVLRFNGISDHTDDVMELDRLHTQMVIQSFEGTRPQQPADSNCLWDDIAVQTLKLTNWQRRESIQLGVKLSTILTDWQLVKMDRMMDFLVGTASAGEQGYITSHCPAPELINQTAYEATLLRAVVYYFGLCENNSDGLPKDEHCLDLTVEEFPTLIPDHIPIALEHFHVQVYYRPMPDPD</sequence>
<proteinExistence type="predicted"/>